<reference evidence="1 2" key="1">
    <citation type="journal article" date="2021" name="Front. Genet.">
        <title>Chromosome-Level Genome Assembly Reveals Significant Gene Expansion in the Toll and IMD Signaling Pathways of Dendrolimus kikuchii.</title>
        <authorList>
            <person name="Zhou J."/>
            <person name="Wu P."/>
            <person name="Xiong Z."/>
            <person name="Liu N."/>
            <person name="Zhao N."/>
            <person name="Ji M."/>
            <person name="Qiu Y."/>
            <person name="Yang B."/>
        </authorList>
    </citation>
    <scope>NUCLEOTIDE SEQUENCE [LARGE SCALE GENOMIC DNA]</scope>
    <source>
        <strain evidence="1">Ann1</strain>
    </source>
</reference>
<proteinExistence type="predicted"/>
<dbReference type="Proteomes" id="UP000824533">
    <property type="component" value="Linkage Group LG04"/>
</dbReference>
<keyword evidence="2" id="KW-1185">Reference proteome</keyword>
<sequence>SKLTSIRLELKRKKVLDLNFTNVTNVDIKDVKFHESPNTRKDISKQEPSLLNITKDGDQDFIEIDFTKSNVPVEERRHEAEEVDSMQDIWSECQEYPAECDKDLSSSRRLQVEQQAEETRHDTLDQLRMTTRAPGRPRILRTGSVGRPKKIYQTREVERSVTSTDANEVEDFAGSTEITLKNALKSKDKPDWEEAILSEIRSLVQKGTWEIVKRPKNRNVVGCRYVLTTKQNVDKTLKKKARLVAQGFSQRYGVDYEKTFAPVARLDTVNFFLVSLYGLNQNYKNIKPLGINSKPQSTSSMLRHGVSVTTFHYLSTIVWPHINTRVLWPDRRTLAFLTTV</sequence>
<dbReference type="EMBL" id="CM034390">
    <property type="protein sequence ID" value="KAJ0182137.1"/>
    <property type="molecule type" value="Genomic_DNA"/>
</dbReference>
<accession>A0ACC1DFD3</accession>
<name>A0ACC1DFD3_9NEOP</name>
<comment type="caution">
    <text evidence="1">The sequence shown here is derived from an EMBL/GenBank/DDBJ whole genome shotgun (WGS) entry which is preliminary data.</text>
</comment>
<feature type="non-terminal residue" evidence="1">
    <location>
        <position position="1"/>
    </location>
</feature>
<protein>
    <submittedName>
        <fullName evidence="1">Uncharacterized protein</fullName>
    </submittedName>
</protein>
<evidence type="ECO:0000313" key="2">
    <source>
        <dbReference type="Proteomes" id="UP000824533"/>
    </source>
</evidence>
<organism evidence="1 2">
    <name type="scientific">Dendrolimus kikuchii</name>
    <dbReference type="NCBI Taxonomy" id="765133"/>
    <lineage>
        <taxon>Eukaryota</taxon>
        <taxon>Metazoa</taxon>
        <taxon>Ecdysozoa</taxon>
        <taxon>Arthropoda</taxon>
        <taxon>Hexapoda</taxon>
        <taxon>Insecta</taxon>
        <taxon>Pterygota</taxon>
        <taxon>Neoptera</taxon>
        <taxon>Endopterygota</taxon>
        <taxon>Lepidoptera</taxon>
        <taxon>Glossata</taxon>
        <taxon>Ditrysia</taxon>
        <taxon>Bombycoidea</taxon>
        <taxon>Lasiocampidae</taxon>
        <taxon>Dendrolimus</taxon>
    </lineage>
</organism>
<gene>
    <name evidence="1" type="ORF">K1T71_002859</name>
</gene>
<evidence type="ECO:0000313" key="1">
    <source>
        <dbReference type="EMBL" id="KAJ0182137.1"/>
    </source>
</evidence>